<reference evidence="3" key="1">
    <citation type="submission" date="2025-08" db="UniProtKB">
        <authorList>
            <consortium name="RefSeq"/>
        </authorList>
    </citation>
    <scope>IDENTIFICATION</scope>
    <source>
        <tissue evidence="3">Whole sample</tissue>
    </source>
</reference>
<dbReference type="OrthoDB" id="423313at2759"/>
<dbReference type="InterPro" id="IPR002109">
    <property type="entry name" value="Glutaredoxin"/>
</dbReference>
<gene>
    <name evidence="3" type="primary">LOC111124831</name>
</gene>
<dbReference type="GO" id="GO:0007605">
    <property type="term" value="P:sensory perception of sound"/>
    <property type="evidence" value="ECO:0007669"/>
    <property type="project" value="InterPro"/>
</dbReference>
<feature type="domain" description="Glutaredoxin" evidence="1">
    <location>
        <begin position="7"/>
        <end position="58"/>
    </location>
</feature>
<evidence type="ECO:0000313" key="2">
    <source>
        <dbReference type="Proteomes" id="UP000694844"/>
    </source>
</evidence>
<accession>A0A8B8D872</accession>
<dbReference type="KEGG" id="cvn:111124831"/>
<dbReference type="InterPro" id="IPR042797">
    <property type="entry name" value="GRXCR1"/>
</dbReference>
<dbReference type="PROSITE" id="PS51354">
    <property type="entry name" value="GLUTAREDOXIN_2"/>
    <property type="match status" value="1"/>
</dbReference>
<evidence type="ECO:0000259" key="1">
    <source>
        <dbReference type="Pfam" id="PF00462"/>
    </source>
</evidence>
<dbReference type="RefSeq" id="XP_022323749.1">
    <property type="nucleotide sequence ID" value="XM_022468041.1"/>
</dbReference>
<dbReference type="SUPFAM" id="SSF52833">
    <property type="entry name" value="Thioredoxin-like"/>
    <property type="match status" value="1"/>
</dbReference>
<dbReference type="AlphaFoldDB" id="A0A8B8D872"/>
<dbReference type="PANTHER" id="PTHR46990">
    <property type="entry name" value="GLUTAREDOXIN DOMAIN-CONTAINING CYSTEINE-RICH PROTEIN 1"/>
    <property type="match status" value="1"/>
</dbReference>
<keyword evidence="2" id="KW-1185">Reference proteome</keyword>
<dbReference type="PANTHER" id="PTHR46990:SF1">
    <property type="entry name" value="GLUTAREDOXIN DOMAIN-CONTAINING CYSTEINE-RICH PROTEIN 1"/>
    <property type="match status" value="1"/>
</dbReference>
<dbReference type="Pfam" id="PF23733">
    <property type="entry name" value="GRXCR1-2_C"/>
    <property type="match status" value="1"/>
</dbReference>
<dbReference type="InterPro" id="IPR036249">
    <property type="entry name" value="Thioredoxin-like_sf"/>
</dbReference>
<dbReference type="GeneID" id="111124831"/>
<protein>
    <submittedName>
        <fullName evidence="3">Glutaredoxin domain-containing cysteine-rich protein CG31559-like</fullName>
    </submittedName>
</protein>
<dbReference type="Gene3D" id="3.40.30.10">
    <property type="entry name" value="Glutaredoxin"/>
    <property type="match status" value="1"/>
</dbReference>
<evidence type="ECO:0000313" key="3">
    <source>
        <dbReference type="RefSeq" id="XP_022323749.1"/>
    </source>
</evidence>
<name>A0A8B8D872_CRAVI</name>
<dbReference type="Proteomes" id="UP000694844">
    <property type="component" value="Chromosome 3"/>
</dbReference>
<sequence>MTIVRRTHERCRKVQKMLQTHMVRYEEKDLFMSKENQKELMERLNTNKIVLPQVFADGASLGTLESLEHLNETGELRHILANFTKIDVKSSCEKCGGYRFIPCNFCHGSKKSLRRNHFTDEFCALRCMQCDENGLLRCDLCLDQQE</sequence>
<dbReference type="Pfam" id="PF00462">
    <property type="entry name" value="Glutaredoxin"/>
    <property type="match status" value="1"/>
</dbReference>
<proteinExistence type="predicted"/>
<organism evidence="2 3">
    <name type="scientific">Crassostrea virginica</name>
    <name type="common">Eastern oyster</name>
    <dbReference type="NCBI Taxonomy" id="6565"/>
    <lineage>
        <taxon>Eukaryota</taxon>
        <taxon>Metazoa</taxon>
        <taxon>Spiralia</taxon>
        <taxon>Lophotrochozoa</taxon>
        <taxon>Mollusca</taxon>
        <taxon>Bivalvia</taxon>
        <taxon>Autobranchia</taxon>
        <taxon>Pteriomorphia</taxon>
        <taxon>Ostreida</taxon>
        <taxon>Ostreoidea</taxon>
        <taxon>Ostreidae</taxon>
        <taxon>Crassostrea</taxon>
    </lineage>
</organism>